<dbReference type="GO" id="GO:0005741">
    <property type="term" value="C:mitochondrial outer membrane"/>
    <property type="evidence" value="ECO:0007669"/>
    <property type="project" value="UniProtKB-SubCell"/>
</dbReference>
<dbReference type="GO" id="GO:0035556">
    <property type="term" value="P:intracellular signal transduction"/>
    <property type="evidence" value="ECO:0007669"/>
    <property type="project" value="UniProtKB-ARBA"/>
</dbReference>
<keyword evidence="3 11" id="KW-0053">Apoptosis</keyword>
<evidence type="ECO:0000256" key="9">
    <source>
        <dbReference type="ARBA" id="ARBA00063031"/>
    </source>
</evidence>
<evidence type="ECO:0000313" key="13">
    <source>
        <dbReference type="Proteomes" id="UP000694407"/>
    </source>
</evidence>
<dbReference type="GO" id="GO:0050678">
    <property type="term" value="P:regulation of epithelial cell proliferation"/>
    <property type="evidence" value="ECO:0007669"/>
    <property type="project" value="Ensembl"/>
</dbReference>
<comment type="subunit">
    <text evidence="9">Forms heterodimers either with the pro-apoptotic protein BAX or the anti-apoptotic protein BCL2. Interacts with PLEKHN1.</text>
</comment>
<dbReference type="GO" id="GO:0005829">
    <property type="term" value="C:cytosol"/>
    <property type="evidence" value="ECO:0007669"/>
    <property type="project" value="UniProtKB-UniRule"/>
</dbReference>
<comment type="function">
    <text evidence="7">Induces caspase activation and apoptosis. Allows the release of cytochrome c.</text>
</comment>
<comment type="domain">
    <text evidence="11">Intact BH3 motif is required by BIK, BID, BAK, BAD and BAX for their pro-apoptotic activity and for their interaction with anti-apoptotic members of the Bcl-2 family.</text>
</comment>
<dbReference type="GO" id="GO:2001238">
    <property type="term" value="P:positive regulation of extrinsic apoptotic signaling pathway"/>
    <property type="evidence" value="ECO:0007669"/>
    <property type="project" value="UniProtKB-UniRule"/>
</dbReference>
<dbReference type="GO" id="GO:0042129">
    <property type="term" value="P:regulation of T cell proliferation"/>
    <property type="evidence" value="ECO:0007669"/>
    <property type="project" value="Ensembl"/>
</dbReference>
<dbReference type="GeneID" id="107155037"/>
<dbReference type="GO" id="GO:0065003">
    <property type="term" value="P:protein-containing complex assembly"/>
    <property type="evidence" value="ECO:0007669"/>
    <property type="project" value="Ensembl"/>
</dbReference>
<dbReference type="Pfam" id="PF06393">
    <property type="entry name" value="BID"/>
    <property type="match status" value="1"/>
</dbReference>
<dbReference type="OrthoDB" id="9941774at2759"/>
<dbReference type="GeneTree" id="ENSGT00390000002868"/>
<dbReference type="GO" id="GO:0097284">
    <property type="term" value="P:hepatocyte apoptotic process"/>
    <property type="evidence" value="ECO:0007669"/>
    <property type="project" value="Ensembl"/>
</dbReference>
<reference evidence="12" key="1">
    <citation type="submission" date="2025-08" db="UniProtKB">
        <authorList>
            <consortium name="Ensembl"/>
        </authorList>
    </citation>
    <scope>IDENTIFICATION</scope>
</reference>
<evidence type="ECO:0000256" key="4">
    <source>
        <dbReference type="ARBA" id="ARBA00022787"/>
    </source>
</evidence>
<dbReference type="GO" id="GO:0090150">
    <property type="term" value="P:establishment of protein localization to membrane"/>
    <property type="evidence" value="ECO:0007669"/>
    <property type="project" value="Ensembl"/>
</dbReference>
<organism evidence="12 13">
    <name type="scientific">Marmota marmota marmota</name>
    <name type="common">Alpine marmot</name>
    <dbReference type="NCBI Taxonomy" id="9994"/>
    <lineage>
        <taxon>Eukaryota</taxon>
        <taxon>Metazoa</taxon>
        <taxon>Chordata</taxon>
        <taxon>Craniata</taxon>
        <taxon>Vertebrata</taxon>
        <taxon>Euteleostomi</taxon>
        <taxon>Mammalia</taxon>
        <taxon>Eutheria</taxon>
        <taxon>Euarchontoglires</taxon>
        <taxon>Glires</taxon>
        <taxon>Rodentia</taxon>
        <taxon>Sciuromorpha</taxon>
        <taxon>Sciuridae</taxon>
        <taxon>Xerinae</taxon>
        <taxon>Marmotini</taxon>
        <taxon>Marmota</taxon>
    </lineage>
</organism>
<dbReference type="RefSeq" id="XP_015356306.1">
    <property type="nucleotide sequence ID" value="XM_015500820.2"/>
</dbReference>
<dbReference type="Gene3D" id="1.10.437.10">
    <property type="entry name" value="Blc2-like"/>
    <property type="match status" value="1"/>
</dbReference>
<evidence type="ECO:0000256" key="10">
    <source>
        <dbReference type="ARBA" id="ARBA00065681"/>
    </source>
</evidence>
<dbReference type="GO" id="GO:0097435">
    <property type="term" value="P:supramolecular fiber organization"/>
    <property type="evidence" value="ECO:0007669"/>
    <property type="project" value="Ensembl"/>
</dbReference>
<dbReference type="GO" id="GO:1902230">
    <property type="term" value="P:negative regulation of intrinsic apoptotic signaling pathway in response to DNA damage"/>
    <property type="evidence" value="ECO:0007669"/>
    <property type="project" value="Ensembl"/>
</dbReference>
<comment type="function">
    <text evidence="8 11">Induces caspases and apoptosis. Counters the protective effect of BCL2.</text>
</comment>
<evidence type="ECO:0000256" key="5">
    <source>
        <dbReference type="ARBA" id="ARBA00023128"/>
    </source>
</evidence>
<dbReference type="InterPro" id="IPR036834">
    <property type="entry name" value="Bcl-2-like_sf"/>
</dbReference>
<dbReference type="GO" id="GO:0042775">
    <property type="term" value="P:mitochondrial ATP synthesis coupled electron transport"/>
    <property type="evidence" value="ECO:0007669"/>
    <property type="project" value="Ensembl"/>
</dbReference>
<dbReference type="AlphaFoldDB" id="A0A8C6EZV6"/>
<dbReference type="GO" id="GO:0010918">
    <property type="term" value="P:positive regulation of mitochondrial membrane potential"/>
    <property type="evidence" value="ECO:0007669"/>
    <property type="project" value="Ensembl"/>
</dbReference>
<dbReference type="PROSITE" id="PS01259">
    <property type="entry name" value="BH3"/>
    <property type="match status" value="1"/>
</dbReference>
<dbReference type="Proteomes" id="UP000694407">
    <property type="component" value="Unplaced"/>
</dbReference>
<dbReference type="GO" id="GO:0006626">
    <property type="term" value="P:protein targeting to mitochondrion"/>
    <property type="evidence" value="ECO:0007669"/>
    <property type="project" value="Ensembl"/>
</dbReference>
<dbReference type="PANTHER" id="PTHR35447">
    <property type="entry name" value="BH3-INTERACTING DOMAIN DEATH AGONIST"/>
    <property type="match status" value="1"/>
</dbReference>
<reference evidence="12" key="2">
    <citation type="submission" date="2025-09" db="UniProtKB">
        <authorList>
            <consortium name="Ensembl"/>
        </authorList>
    </citation>
    <scope>IDENTIFICATION</scope>
</reference>
<dbReference type="GO" id="GO:2000045">
    <property type="term" value="P:regulation of G1/S transition of mitotic cell cycle"/>
    <property type="evidence" value="ECO:0007669"/>
    <property type="project" value="Ensembl"/>
</dbReference>
<dbReference type="Ensembl" id="ENSMMMT00000031036.1">
    <property type="protein sequence ID" value="ENSMMMP00000027444.1"/>
    <property type="gene ID" value="ENSMMMG00000023963.1"/>
</dbReference>
<dbReference type="SUPFAM" id="SSF56854">
    <property type="entry name" value="Bcl-2 inhibitors of programmed cell death"/>
    <property type="match status" value="1"/>
</dbReference>
<evidence type="ECO:0000256" key="6">
    <source>
        <dbReference type="ARBA" id="ARBA00023136"/>
    </source>
</evidence>
<dbReference type="GO" id="GO:0090200">
    <property type="term" value="P:positive regulation of release of cytochrome c from mitochondria"/>
    <property type="evidence" value="ECO:0007669"/>
    <property type="project" value="Ensembl"/>
</dbReference>
<protein>
    <recommendedName>
        <fullName evidence="1 11">BH3-interacting domain death agonist</fullName>
    </recommendedName>
</protein>
<evidence type="ECO:0000256" key="7">
    <source>
        <dbReference type="ARBA" id="ARBA00055577"/>
    </source>
</evidence>
<keyword evidence="4 11" id="KW-1000">Mitochondrion outer membrane</keyword>
<dbReference type="KEGG" id="mmma:107155037"/>
<dbReference type="GO" id="GO:2001244">
    <property type="term" value="P:positive regulation of intrinsic apoptotic signaling pathway"/>
    <property type="evidence" value="ECO:0007669"/>
    <property type="project" value="UniProtKB-UniRule"/>
</dbReference>
<keyword evidence="2 11" id="KW-0963">Cytoplasm</keyword>
<dbReference type="GO" id="GO:0031334">
    <property type="term" value="P:positive regulation of protein-containing complex assembly"/>
    <property type="evidence" value="ECO:0007669"/>
    <property type="project" value="Ensembl"/>
</dbReference>
<dbReference type="PANTHER" id="PTHR35447:SF1">
    <property type="entry name" value="BH3-INTERACTING DOMAIN DEATH AGONIST"/>
    <property type="match status" value="1"/>
</dbReference>
<dbReference type="FunFam" id="1.10.437.10:FF:000010">
    <property type="entry name" value="BH3-interacting domain death agonist"/>
    <property type="match status" value="1"/>
</dbReference>
<evidence type="ECO:0000256" key="3">
    <source>
        <dbReference type="ARBA" id="ARBA00022703"/>
    </source>
</evidence>
<evidence type="ECO:0000256" key="8">
    <source>
        <dbReference type="ARBA" id="ARBA00057135"/>
    </source>
</evidence>
<dbReference type="GO" id="GO:0097191">
    <property type="term" value="P:extrinsic apoptotic signaling pathway"/>
    <property type="evidence" value="ECO:0007669"/>
    <property type="project" value="Ensembl"/>
</dbReference>
<accession>A0A8C6EZV6</accession>
<keyword evidence="5" id="KW-0496">Mitochondrion</keyword>
<dbReference type="GO" id="GO:0001836">
    <property type="term" value="P:release of cytochrome c from mitochondria"/>
    <property type="evidence" value="ECO:0007669"/>
    <property type="project" value="Ensembl"/>
</dbReference>
<gene>
    <name evidence="12" type="primary">BID</name>
</gene>
<dbReference type="InterPro" id="IPR010479">
    <property type="entry name" value="BID"/>
</dbReference>
<name>A0A8C6EZV6_MARMA</name>
<comment type="subcellular location">
    <subcellularLocation>
        <location evidence="11">Cytoplasm</location>
    </subcellularLocation>
    <subcellularLocation>
        <location evidence="11">Mitochondrion outer membrane</location>
    </subcellularLocation>
</comment>
<evidence type="ECO:0000256" key="2">
    <source>
        <dbReference type="ARBA" id="ARBA00022490"/>
    </source>
</evidence>
<evidence type="ECO:0000313" key="12">
    <source>
        <dbReference type="Ensembl" id="ENSMMMP00000027444.1"/>
    </source>
</evidence>
<comment type="subunit">
    <text evidence="10">Interacts with ITCH. Interacts with MTCH2.</text>
</comment>
<dbReference type="GO" id="GO:0031625">
    <property type="term" value="F:ubiquitin protein ligase binding"/>
    <property type="evidence" value="ECO:0007669"/>
    <property type="project" value="Ensembl"/>
</dbReference>
<dbReference type="PIRSF" id="PIRSF038018">
    <property type="entry name" value="BID"/>
    <property type="match status" value="1"/>
</dbReference>
<dbReference type="GO" id="GO:2000271">
    <property type="term" value="P:positive regulation of fibroblast apoptotic process"/>
    <property type="evidence" value="ECO:0007669"/>
    <property type="project" value="Ensembl"/>
</dbReference>
<evidence type="ECO:0000256" key="11">
    <source>
        <dbReference type="PIRNR" id="PIRNR038018"/>
    </source>
</evidence>
<dbReference type="GO" id="GO:0097345">
    <property type="term" value="P:mitochondrial outer membrane permeabilization"/>
    <property type="evidence" value="ECO:0007669"/>
    <property type="project" value="Ensembl"/>
</dbReference>
<evidence type="ECO:0000256" key="1">
    <source>
        <dbReference type="ARBA" id="ARBA00015802"/>
    </source>
</evidence>
<dbReference type="InterPro" id="IPR020728">
    <property type="entry name" value="Bcl2_BH3_motif_CS"/>
</dbReference>
<keyword evidence="13" id="KW-1185">Reference proteome</keyword>
<proteinExistence type="predicted"/>
<sequence>MDSEVSNGSGLRDEYITNLLVLDFLQSFSDCKFHQELRTLGQELPVRTYLEGEREDELQTDGNHASLFVGRIEADSESQEEVIQNIARHLAQVGDEMDRSIQPELVNELVARFMNAGLSEEDRSNCLDTTLKAAMQTYPKDMENEKTMLIMTMLLAKKVANHTPSLLHDVFHATVNFINQNLFAYVRDLVRNEMD</sequence>
<keyword evidence="6 11" id="KW-0472">Membrane</keyword>
<dbReference type="GO" id="GO:0033554">
    <property type="term" value="P:cellular response to stress"/>
    <property type="evidence" value="ECO:0007669"/>
    <property type="project" value="UniProtKB-ARBA"/>
</dbReference>
<dbReference type="CTD" id="637"/>